<evidence type="ECO:0000259" key="2">
    <source>
        <dbReference type="Pfam" id="PF00326"/>
    </source>
</evidence>
<feature type="domain" description="Peptidase S9 prolyl oligopeptidase catalytic" evidence="2">
    <location>
        <begin position="102"/>
        <end position="179"/>
    </location>
</feature>
<dbReference type="GO" id="GO:0052689">
    <property type="term" value="F:carboxylic ester hydrolase activity"/>
    <property type="evidence" value="ECO:0007669"/>
    <property type="project" value="UniProtKB-ARBA"/>
</dbReference>
<name>A0A843YZ00_9BURK</name>
<proteinExistence type="predicted"/>
<keyword evidence="4" id="KW-1185">Reference proteome</keyword>
<dbReference type="InterPro" id="IPR050261">
    <property type="entry name" value="FrsA_esterase"/>
</dbReference>
<accession>A0A843YZ00</accession>
<dbReference type="InterPro" id="IPR029058">
    <property type="entry name" value="AB_hydrolase_fold"/>
</dbReference>
<sequence>MPINWQHLRQYLIFVCIFTLSLFARANIIEVQNHDAMEMPHAPMHEKVLNITGDPDRPVTLQVTEFTPPGPGPFPLAVLNHGAIGDTSPESQPRFRITYAADYFLSRGYAVILPMMRGYAGSDGAVTAHGCNAEAMGLSDAKDIRAVISYFVKQPNIDAQRIVVAGQSFGGWNTLAFGTLDYPNVKGLINFAGGVIASSCWSSKSSLENGAEDFGAQTHIPSIWFYGDNDKLFSVATWRAMHDRYNAAGGDAELVAYGSFMENSHVMLNYPEAHSIWVPKLDAFLEKVGLPNRPIYPEYMPTVFPAPIPQSAQYAAIDDVNAVPYLNDQGRALYQHFLTTKQFPRVFAIGKNGAASAQSGGFDPIAQALTNCQKSGRQCQIYAIDNDVVWNQPAARPLAPVPAATHFAALEDPTAIPYINDAGRQGYSKFLTFKKPRAFVISPSGHFSGASRGDDPVAQALALCKKTSQGCQLYAVDDAVVWPEEAQK</sequence>
<comment type="caution">
    <text evidence="3">The sequence shown here is derived from an EMBL/GenBank/DDBJ whole genome shotgun (WGS) entry which is preliminary data.</text>
</comment>
<dbReference type="EMBL" id="WINI01000009">
    <property type="protein sequence ID" value="MQR02432.1"/>
    <property type="molecule type" value="Genomic_DNA"/>
</dbReference>
<gene>
    <name evidence="3" type="ORF">GEV47_17280</name>
</gene>
<dbReference type="SUPFAM" id="SSF53474">
    <property type="entry name" value="alpha/beta-Hydrolases"/>
    <property type="match status" value="1"/>
</dbReference>
<dbReference type="PANTHER" id="PTHR22946:SF9">
    <property type="entry name" value="POLYKETIDE TRANSFERASE AF380"/>
    <property type="match status" value="1"/>
</dbReference>
<protein>
    <submittedName>
        <fullName evidence="3">Prolyl oligopeptidase family serine peptidase</fullName>
    </submittedName>
</protein>
<dbReference type="Gene3D" id="3.40.50.1820">
    <property type="entry name" value="alpha/beta hydrolase"/>
    <property type="match status" value="1"/>
</dbReference>
<dbReference type="OrthoDB" id="8564128at2"/>
<dbReference type="PANTHER" id="PTHR22946">
    <property type="entry name" value="DIENELACTONE HYDROLASE DOMAIN-CONTAINING PROTEIN-RELATED"/>
    <property type="match status" value="1"/>
</dbReference>
<evidence type="ECO:0000313" key="3">
    <source>
        <dbReference type="EMBL" id="MQR02432.1"/>
    </source>
</evidence>
<organism evidence="3 4">
    <name type="scientific">Glaciimonas soli</name>
    <dbReference type="NCBI Taxonomy" id="2590999"/>
    <lineage>
        <taxon>Bacteria</taxon>
        <taxon>Pseudomonadati</taxon>
        <taxon>Pseudomonadota</taxon>
        <taxon>Betaproteobacteria</taxon>
        <taxon>Burkholderiales</taxon>
        <taxon>Oxalobacteraceae</taxon>
        <taxon>Glaciimonas</taxon>
    </lineage>
</organism>
<dbReference type="Proteomes" id="UP000451565">
    <property type="component" value="Unassembled WGS sequence"/>
</dbReference>
<evidence type="ECO:0000313" key="4">
    <source>
        <dbReference type="Proteomes" id="UP000451565"/>
    </source>
</evidence>
<evidence type="ECO:0000256" key="1">
    <source>
        <dbReference type="ARBA" id="ARBA00022801"/>
    </source>
</evidence>
<dbReference type="AlphaFoldDB" id="A0A843YZ00"/>
<reference evidence="3 4" key="1">
    <citation type="submission" date="2019-10" db="EMBL/GenBank/DDBJ databases">
        <title>Glaciimonas soli sp. nov., a psychrophilic bacterium isolated from the forest soil of a high elevation mountain in Taiwan.</title>
        <authorList>
            <person name="Wang L.-T."/>
            <person name="Shieh W.Y."/>
        </authorList>
    </citation>
    <scope>NUCLEOTIDE SEQUENCE [LARGE SCALE GENOMIC DNA]</scope>
    <source>
        <strain evidence="3 4">GS1</strain>
    </source>
</reference>
<dbReference type="Pfam" id="PF00326">
    <property type="entry name" value="Peptidase_S9"/>
    <property type="match status" value="1"/>
</dbReference>
<keyword evidence="1" id="KW-0378">Hydrolase</keyword>
<dbReference type="InterPro" id="IPR001375">
    <property type="entry name" value="Peptidase_S9_cat"/>
</dbReference>